<dbReference type="Gene3D" id="3.40.50.1820">
    <property type="entry name" value="alpha/beta hydrolase"/>
    <property type="match status" value="1"/>
</dbReference>
<evidence type="ECO:0000259" key="1">
    <source>
        <dbReference type="Pfam" id="PF12146"/>
    </source>
</evidence>
<dbReference type="EMBL" id="CP136894">
    <property type="protein sequence ID" value="WOL08950.1"/>
    <property type="molecule type" value="Genomic_DNA"/>
</dbReference>
<dbReference type="PANTHER" id="PTHR11614">
    <property type="entry name" value="PHOSPHOLIPASE-RELATED"/>
    <property type="match status" value="1"/>
</dbReference>
<proteinExistence type="predicted"/>
<dbReference type="InterPro" id="IPR022742">
    <property type="entry name" value="Hydrolase_4"/>
</dbReference>
<organism evidence="2 3">
    <name type="scientific">Canna indica</name>
    <name type="common">Indian-shot</name>
    <dbReference type="NCBI Taxonomy" id="4628"/>
    <lineage>
        <taxon>Eukaryota</taxon>
        <taxon>Viridiplantae</taxon>
        <taxon>Streptophyta</taxon>
        <taxon>Embryophyta</taxon>
        <taxon>Tracheophyta</taxon>
        <taxon>Spermatophyta</taxon>
        <taxon>Magnoliopsida</taxon>
        <taxon>Liliopsida</taxon>
        <taxon>Zingiberales</taxon>
        <taxon>Cannaceae</taxon>
        <taxon>Canna</taxon>
    </lineage>
</organism>
<dbReference type="InterPro" id="IPR000073">
    <property type="entry name" value="AB_hydrolase_1"/>
</dbReference>
<gene>
    <name evidence="2" type="ORF">Cni_G17703</name>
</gene>
<protein>
    <recommendedName>
        <fullName evidence="1">Serine aminopeptidase S33 domain-containing protein</fullName>
    </recommendedName>
</protein>
<dbReference type="PRINTS" id="PR00111">
    <property type="entry name" value="ABHYDROLASE"/>
</dbReference>
<dbReference type="Proteomes" id="UP001327560">
    <property type="component" value="Chromosome 5"/>
</dbReference>
<evidence type="ECO:0000313" key="2">
    <source>
        <dbReference type="EMBL" id="WOL08950.1"/>
    </source>
</evidence>
<dbReference type="InterPro" id="IPR051044">
    <property type="entry name" value="MAG_DAG_Lipase"/>
</dbReference>
<dbReference type="InterPro" id="IPR029058">
    <property type="entry name" value="AB_hydrolase_fold"/>
</dbReference>
<accession>A0AAQ3KHH3</accession>
<dbReference type="AlphaFoldDB" id="A0AAQ3KHH3"/>
<sequence>MAHPISEASKKSPFGNLTQRDFYQKHQILHHESFMLNDKHDMKIFTQSWRPASPSTPLLGLVAMIHGYISESSWIFQLTAVAIAKLGFLVCALDLRGHGRSDGRRGHVTSIGPVVDDCARHFDSVLSAHPHLPAFLYGESLGGAVAILVYLRQKARWSGLVLHGAMCGVSARFKPPWPLEECLPLAALVAPRWRVVVTASLVRKSYKEKWVRELVRRNPRAQRCEHPPAATAVELLRVSEEVKRRCGEVALPLLVVHGEKDPVCDAESAEMVYERAASEDKTLRIVPGMGHQLIGEPTEILELGFGIIFSWLEDRAKRP</sequence>
<dbReference type="SUPFAM" id="SSF53474">
    <property type="entry name" value="alpha/beta-Hydrolases"/>
    <property type="match status" value="1"/>
</dbReference>
<reference evidence="2 3" key="1">
    <citation type="submission" date="2023-10" db="EMBL/GenBank/DDBJ databases">
        <title>Chromosome-scale genome assembly provides insights into flower coloration mechanisms of Canna indica.</title>
        <authorList>
            <person name="Li C."/>
        </authorList>
    </citation>
    <scope>NUCLEOTIDE SEQUENCE [LARGE SCALE GENOMIC DNA]</scope>
    <source>
        <tissue evidence="2">Flower</tissue>
    </source>
</reference>
<dbReference type="Pfam" id="PF12146">
    <property type="entry name" value="Hydrolase_4"/>
    <property type="match status" value="1"/>
</dbReference>
<name>A0AAQ3KHH3_9LILI</name>
<feature type="domain" description="Serine aminopeptidase S33" evidence="1">
    <location>
        <begin position="60"/>
        <end position="297"/>
    </location>
</feature>
<evidence type="ECO:0000313" key="3">
    <source>
        <dbReference type="Proteomes" id="UP001327560"/>
    </source>
</evidence>
<keyword evidence="3" id="KW-1185">Reference proteome</keyword>